<dbReference type="CDD" id="cd08946">
    <property type="entry name" value="SDR_e"/>
    <property type="match status" value="1"/>
</dbReference>
<reference evidence="2 3" key="1">
    <citation type="journal article" date="2015" name="Genome Announc.">
        <title>Complete genome sequence of Martelella endophytica YC6887, which has antifungal activity associated with a halophyte.</title>
        <authorList>
            <person name="Khan A."/>
            <person name="Khan H."/>
            <person name="Chung E.J."/>
            <person name="Hossain M.T."/>
            <person name="Chung Y.R."/>
        </authorList>
    </citation>
    <scope>NUCLEOTIDE SEQUENCE [LARGE SCALE GENOMIC DNA]</scope>
    <source>
        <strain evidence="2">YC6887</strain>
    </source>
</reference>
<keyword evidence="3" id="KW-1185">Reference proteome</keyword>
<dbReference type="PATRIC" id="fig|1486262.3.peg.2695"/>
<feature type="domain" description="NAD-dependent epimerase/dehydratase" evidence="1">
    <location>
        <begin position="4"/>
        <end position="230"/>
    </location>
</feature>
<evidence type="ECO:0000259" key="1">
    <source>
        <dbReference type="Pfam" id="PF01370"/>
    </source>
</evidence>
<dbReference type="AlphaFoldDB" id="A0A0D5LQB6"/>
<dbReference type="Proteomes" id="UP000032611">
    <property type="component" value="Chromosome"/>
</dbReference>
<proteinExistence type="predicted"/>
<dbReference type="Gene3D" id="3.40.50.720">
    <property type="entry name" value="NAD(P)-binding Rossmann-like Domain"/>
    <property type="match status" value="1"/>
</dbReference>
<name>A0A0D5LQB6_MAREN</name>
<dbReference type="RefSeq" id="WP_045681831.1">
    <property type="nucleotide sequence ID" value="NZ_CP010803.1"/>
</dbReference>
<dbReference type="OrthoDB" id="7941246at2"/>
<gene>
    <name evidence="2" type="ORF">TM49_13040</name>
</gene>
<dbReference type="EMBL" id="CP010803">
    <property type="protein sequence ID" value="AJY46389.1"/>
    <property type="molecule type" value="Genomic_DNA"/>
</dbReference>
<dbReference type="PANTHER" id="PTHR43245">
    <property type="entry name" value="BIFUNCTIONAL POLYMYXIN RESISTANCE PROTEIN ARNA"/>
    <property type="match status" value="1"/>
</dbReference>
<dbReference type="InterPro" id="IPR050177">
    <property type="entry name" value="Lipid_A_modif_metabolic_enz"/>
</dbReference>
<dbReference type="SUPFAM" id="SSF51735">
    <property type="entry name" value="NAD(P)-binding Rossmann-fold domains"/>
    <property type="match status" value="1"/>
</dbReference>
<sequence length="303" mass="31851">MKHVLVSGGTGFAGRYIVEACLAEGARVTVAGRTPPADGLFPAPVGFRPLTLEPEAATPELFADIDTFVHAAFDHLPGLYRGGEGDDPSGFVRRNVDGSIALFEAAARAGVHHAVFLSSRAVFDGYPAGTELEESLPPKPQSLYGRVKWQAEQALSALSAPGFVPVSLRATGIYGDLTPNKWDALFERYAAGETIAPRAGSEVHGRDLAAAVLAVIRAPVARVTGKAFHVSDIVTDNHTILAALKAALASAHPLPARADLGTVSAMTTARLNALGWRTGGMPLFDATLRQLVDTFVAKQPRGI</sequence>
<accession>A0A0D5LQB6</accession>
<evidence type="ECO:0000313" key="2">
    <source>
        <dbReference type="EMBL" id="AJY46389.1"/>
    </source>
</evidence>
<evidence type="ECO:0000313" key="3">
    <source>
        <dbReference type="Proteomes" id="UP000032611"/>
    </source>
</evidence>
<dbReference type="InterPro" id="IPR001509">
    <property type="entry name" value="Epimerase_deHydtase"/>
</dbReference>
<dbReference type="InterPro" id="IPR036291">
    <property type="entry name" value="NAD(P)-bd_dom_sf"/>
</dbReference>
<organism evidence="2 3">
    <name type="scientific">Martelella endophytica</name>
    <dbReference type="NCBI Taxonomy" id="1486262"/>
    <lineage>
        <taxon>Bacteria</taxon>
        <taxon>Pseudomonadati</taxon>
        <taxon>Pseudomonadota</taxon>
        <taxon>Alphaproteobacteria</taxon>
        <taxon>Hyphomicrobiales</taxon>
        <taxon>Aurantimonadaceae</taxon>
        <taxon>Martelella</taxon>
    </lineage>
</organism>
<dbReference type="HOGENOM" id="CLU_075539_0_0_5"/>
<dbReference type="Pfam" id="PF01370">
    <property type="entry name" value="Epimerase"/>
    <property type="match status" value="1"/>
</dbReference>
<protein>
    <submittedName>
        <fullName evidence="2">UDP-glucose 4-epimerase</fullName>
    </submittedName>
</protein>
<dbReference type="KEGG" id="mey:TM49_13040"/>
<dbReference type="STRING" id="1486262.TM49_13040"/>